<accession>A0ABN9V737</accession>
<keyword evidence="3" id="KW-1185">Reference proteome</keyword>
<dbReference type="Proteomes" id="UP001189429">
    <property type="component" value="Unassembled WGS sequence"/>
</dbReference>
<feature type="transmembrane region" description="Helical" evidence="1">
    <location>
        <begin position="146"/>
        <end position="170"/>
    </location>
</feature>
<keyword evidence="1" id="KW-0472">Membrane</keyword>
<comment type="caution">
    <text evidence="2">The sequence shown here is derived from an EMBL/GenBank/DDBJ whole genome shotgun (WGS) entry which is preliminary data.</text>
</comment>
<feature type="transmembrane region" description="Helical" evidence="1">
    <location>
        <begin position="207"/>
        <end position="229"/>
    </location>
</feature>
<feature type="transmembrane region" description="Helical" evidence="1">
    <location>
        <begin position="117"/>
        <end position="139"/>
    </location>
</feature>
<sequence>MGGATLAAGLARCRGEGQRPPPRLERAWRAMDAAASMLRHPGAGAEALAAARGWVESHSEAEDQSTSMGGPTDKLVDLAPLVEVSFVMVVTSFVMVVTCFVMVVMVATSFVMVATSFVMVATSFLTGFVTCFLTGFVMVATSFMMVVTCFVMVVMVATSFMMVATSFVMFATSLTTVVMVATSFLTSFVMVAMSFPTRFVMVATRFLTGFVMVATSFVTRVVMVATGFVMVVTSFVMVATSSMMVVTGFLLMTALRYLAVASYLGQFMVQQFELKVVYERELAEGMRVAVIEAFNTDAGRRVRVPVGLVGAVVHVASPADNVIIQWDEPMRLRGVGASPMPRAQWRMLKVVSKQSISS</sequence>
<dbReference type="EMBL" id="CAUYUJ010016774">
    <property type="protein sequence ID" value="CAK0868712.1"/>
    <property type="molecule type" value="Genomic_DNA"/>
</dbReference>
<name>A0ABN9V737_9DINO</name>
<feature type="transmembrane region" description="Helical" evidence="1">
    <location>
        <begin position="84"/>
        <end position="111"/>
    </location>
</feature>
<evidence type="ECO:0000313" key="2">
    <source>
        <dbReference type="EMBL" id="CAK0868712.1"/>
    </source>
</evidence>
<reference evidence="2" key="1">
    <citation type="submission" date="2023-10" db="EMBL/GenBank/DDBJ databases">
        <authorList>
            <person name="Chen Y."/>
            <person name="Shah S."/>
            <person name="Dougan E. K."/>
            <person name="Thang M."/>
            <person name="Chan C."/>
        </authorList>
    </citation>
    <scope>NUCLEOTIDE SEQUENCE [LARGE SCALE GENOMIC DNA]</scope>
</reference>
<feature type="transmembrane region" description="Helical" evidence="1">
    <location>
        <begin position="235"/>
        <end position="258"/>
    </location>
</feature>
<keyword evidence="1" id="KW-0812">Transmembrane</keyword>
<feature type="transmembrane region" description="Helical" evidence="1">
    <location>
        <begin position="176"/>
        <end position="195"/>
    </location>
</feature>
<gene>
    <name evidence="2" type="ORF">PCOR1329_LOCUS55287</name>
</gene>
<proteinExistence type="predicted"/>
<organism evidence="2 3">
    <name type="scientific">Prorocentrum cordatum</name>
    <dbReference type="NCBI Taxonomy" id="2364126"/>
    <lineage>
        <taxon>Eukaryota</taxon>
        <taxon>Sar</taxon>
        <taxon>Alveolata</taxon>
        <taxon>Dinophyceae</taxon>
        <taxon>Prorocentrales</taxon>
        <taxon>Prorocentraceae</taxon>
        <taxon>Prorocentrum</taxon>
    </lineage>
</organism>
<protein>
    <submittedName>
        <fullName evidence="2">Uncharacterized protein</fullName>
    </submittedName>
</protein>
<evidence type="ECO:0000313" key="3">
    <source>
        <dbReference type="Proteomes" id="UP001189429"/>
    </source>
</evidence>
<keyword evidence="1" id="KW-1133">Transmembrane helix</keyword>
<evidence type="ECO:0000256" key="1">
    <source>
        <dbReference type="SAM" id="Phobius"/>
    </source>
</evidence>